<keyword evidence="2" id="KW-1185">Reference proteome</keyword>
<sequence length="94" mass="10536">MPICSRQRMIRFNLARDKSDTILAKHTRAGIQRIRPKKCPDLGIFMVPCIIGGRTFTDAMLDLEASTNVMPTSIYKSLNLGDLEPIGMEVQLTN</sequence>
<name>A0A371EF08_MUCPR</name>
<feature type="non-terminal residue" evidence="1">
    <location>
        <position position="1"/>
    </location>
</feature>
<protein>
    <recommendedName>
        <fullName evidence="3">Reverse transcriptase domain-containing protein</fullName>
    </recommendedName>
</protein>
<proteinExistence type="predicted"/>
<organism evidence="1 2">
    <name type="scientific">Mucuna pruriens</name>
    <name type="common">Velvet bean</name>
    <name type="synonym">Dolichos pruriens</name>
    <dbReference type="NCBI Taxonomy" id="157652"/>
    <lineage>
        <taxon>Eukaryota</taxon>
        <taxon>Viridiplantae</taxon>
        <taxon>Streptophyta</taxon>
        <taxon>Embryophyta</taxon>
        <taxon>Tracheophyta</taxon>
        <taxon>Spermatophyta</taxon>
        <taxon>Magnoliopsida</taxon>
        <taxon>eudicotyledons</taxon>
        <taxon>Gunneridae</taxon>
        <taxon>Pentapetalae</taxon>
        <taxon>rosids</taxon>
        <taxon>fabids</taxon>
        <taxon>Fabales</taxon>
        <taxon>Fabaceae</taxon>
        <taxon>Papilionoideae</taxon>
        <taxon>50 kb inversion clade</taxon>
        <taxon>NPAAA clade</taxon>
        <taxon>indigoferoid/millettioid clade</taxon>
        <taxon>Phaseoleae</taxon>
        <taxon>Mucuna</taxon>
    </lineage>
</organism>
<dbReference type="PANTHER" id="PTHR33067">
    <property type="entry name" value="RNA-DIRECTED DNA POLYMERASE-RELATED"/>
    <property type="match status" value="1"/>
</dbReference>
<gene>
    <name evidence="1" type="ORF">CR513_56824</name>
</gene>
<evidence type="ECO:0000313" key="1">
    <source>
        <dbReference type="EMBL" id="RDX64607.1"/>
    </source>
</evidence>
<dbReference type="Proteomes" id="UP000257109">
    <property type="component" value="Unassembled WGS sequence"/>
</dbReference>
<dbReference type="PANTHER" id="PTHR33067:SF9">
    <property type="entry name" value="RNA-DIRECTED DNA POLYMERASE"/>
    <property type="match status" value="1"/>
</dbReference>
<dbReference type="AlphaFoldDB" id="A0A371EF08"/>
<dbReference type="Gene3D" id="2.40.70.10">
    <property type="entry name" value="Acid Proteases"/>
    <property type="match status" value="1"/>
</dbReference>
<accession>A0A371EF08</accession>
<dbReference type="EMBL" id="QJKJ01014304">
    <property type="protein sequence ID" value="RDX64607.1"/>
    <property type="molecule type" value="Genomic_DNA"/>
</dbReference>
<comment type="caution">
    <text evidence="1">The sequence shown here is derived from an EMBL/GenBank/DDBJ whole genome shotgun (WGS) entry which is preliminary data.</text>
</comment>
<reference evidence="1" key="1">
    <citation type="submission" date="2018-05" db="EMBL/GenBank/DDBJ databases">
        <title>Draft genome of Mucuna pruriens seed.</title>
        <authorList>
            <person name="Nnadi N.E."/>
            <person name="Vos R."/>
            <person name="Hasami M.H."/>
            <person name="Devisetty U.K."/>
            <person name="Aguiy J.C."/>
        </authorList>
    </citation>
    <scope>NUCLEOTIDE SEQUENCE [LARGE SCALE GENOMIC DNA]</scope>
    <source>
        <strain evidence="1">JCA_2017</strain>
    </source>
</reference>
<dbReference type="OrthoDB" id="778454at2759"/>
<evidence type="ECO:0000313" key="2">
    <source>
        <dbReference type="Proteomes" id="UP000257109"/>
    </source>
</evidence>
<dbReference type="InterPro" id="IPR021109">
    <property type="entry name" value="Peptidase_aspartic_dom_sf"/>
</dbReference>
<evidence type="ECO:0008006" key="3">
    <source>
        <dbReference type="Google" id="ProtNLM"/>
    </source>
</evidence>